<organism evidence="1 2">
    <name type="scientific">Ricinus communis</name>
    <name type="common">Castor bean</name>
    <dbReference type="NCBI Taxonomy" id="3988"/>
    <lineage>
        <taxon>Eukaryota</taxon>
        <taxon>Viridiplantae</taxon>
        <taxon>Streptophyta</taxon>
        <taxon>Embryophyta</taxon>
        <taxon>Tracheophyta</taxon>
        <taxon>Spermatophyta</taxon>
        <taxon>Magnoliopsida</taxon>
        <taxon>eudicotyledons</taxon>
        <taxon>Gunneridae</taxon>
        <taxon>Pentapetalae</taxon>
        <taxon>rosids</taxon>
        <taxon>fabids</taxon>
        <taxon>Malpighiales</taxon>
        <taxon>Euphorbiaceae</taxon>
        <taxon>Acalyphoideae</taxon>
        <taxon>Acalypheae</taxon>
        <taxon>Ricinus</taxon>
    </lineage>
</organism>
<evidence type="ECO:0000313" key="1">
    <source>
        <dbReference type="EMBL" id="EEF26621.1"/>
    </source>
</evidence>
<protein>
    <submittedName>
        <fullName evidence="1">Uncharacterized protein</fullName>
    </submittedName>
</protein>
<gene>
    <name evidence="1" type="ORF">RCOM_0047660</name>
</gene>
<evidence type="ECO:0000313" key="2">
    <source>
        <dbReference type="Proteomes" id="UP000008311"/>
    </source>
</evidence>
<name>B9TBZ5_RICCO</name>
<accession>B9TBZ5</accession>
<dbReference type="AlphaFoldDB" id="B9TBZ5"/>
<keyword evidence="2" id="KW-1185">Reference proteome</keyword>
<dbReference type="Proteomes" id="UP000008311">
    <property type="component" value="Unassembled WGS sequence"/>
</dbReference>
<sequence length="149" mass="16422">RLSAQQLGHRGQQVIHGTGLEQKGRDFRHAGVGRGQVGADQRHRDMAKALIGFDVARQLHAIHARHAQVGQDQRRRLRLHQGDGLHAITGGHDREAFVRQDLAQQVARIWVVFHHQHGFLFASGHLLPPPARCTGLSAGLTDQVTSCEG</sequence>
<dbReference type="EMBL" id="EQ976864">
    <property type="protein sequence ID" value="EEF26621.1"/>
    <property type="molecule type" value="Genomic_DNA"/>
</dbReference>
<reference evidence="2" key="1">
    <citation type="journal article" date="2010" name="Nat. Biotechnol.">
        <title>Draft genome sequence of the oilseed species Ricinus communis.</title>
        <authorList>
            <person name="Chan A.P."/>
            <person name="Crabtree J."/>
            <person name="Zhao Q."/>
            <person name="Lorenzi H."/>
            <person name="Orvis J."/>
            <person name="Puiu D."/>
            <person name="Melake-Berhan A."/>
            <person name="Jones K.M."/>
            <person name="Redman J."/>
            <person name="Chen G."/>
            <person name="Cahoon E.B."/>
            <person name="Gedil M."/>
            <person name="Stanke M."/>
            <person name="Haas B.J."/>
            <person name="Wortman J.R."/>
            <person name="Fraser-Liggett C.M."/>
            <person name="Ravel J."/>
            <person name="Rabinowicz P.D."/>
        </authorList>
    </citation>
    <scope>NUCLEOTIDE SEQUENCE [LARGE SCALE GENOMIC DNA]</scope>
    <source>
        <strain evidence="2">cv. Hale</strain>
    </source>
</reference>
<proteinExistence type="predicted"/>
<dbReference type="InParanoid" id="B9TBZ5"/>
<feature type="non-terminal residue" evidence="1">
    <location>
        <position position="1"/>
    </location>
</feature>